<dbReference type="Proteomes" id="UP000245489">
    <property type="component" value="Unassembled WGS sequence"/>
</dbReference>
<feature type="domain" description="Glycoamylase-like" evidence="1">
    <location>
        <begin position="196"/>
        <end position="405"/>
    </location>
</feature>
<dbReference type="EMBL" id="QGGO01000008">
    <property type="protein sequence ID" value="PWK27075.1"/>
    <property type="molecule type" value="Genomic_DNA"/>
</dbReference>
<sequence length="519" mass="59717">MLCVVSSSTRIQAQNERQVQTTNEPREYIETVQKATFGYFWDFAHPISGMAAERTATPNIVTTGGTGFGVMSIVVASNRQWIKREEAVNHLIKIASFLKKADRFHGAWSHWLDGRTGKVVPFGMYDNGGDLVETAYLMNGLLVARKYFDKENQQEKLLRKQITELWETVEWDWYASRGDNYLYWHWSPNYDWKMNMPIRGYNECLITYVLALSSPTHSIKPNVYQNTWKKSDFYKNGNDYLGYNLPLGFAKGGPLFFAHYSYLSLDSRLMEDEDANYWKQNLAHTLINYEHCVKDGKKEFDYSAENWGLTASDDYNFYDAHSPTNDNGTISPTAALSSFPYTPFAAFQAMRYLYLKKGNQLFNKYGFYDAYNNQKNWYSNQYLAIDQGPIVVMMENYRSGLLWKLGESMEELQKGLSLMGIKKPNYPTGFYMYLPKQIYQGVELMVHPDKSTYILDFAVKGNEPIEISILNELSEKNIIVASKSFSNGIHQVGFKAKNGIYKALIKQGNSTVEAKLILK</sequence>
<dbReference type="Gene3D" id="1.50.10.140">
    <property type="match status" value="1"/>
</dbReference>
<proteinExistence type="predicted"/>
<evidence type="ECO:0000313" key="3">
    <source>
        <dbReference type="Proteomes" id="UP000245489"/>
    </source>
</evidence>
<accession>A0A316ECH0</accession>
<protein>
    <recommendedName>
        <fullName evidence="1">Glycoamylase-like domain-containing protein</fullName>
    </recommendedName>
</protein>
<reference evidence="2 3" key="1">
    <citation type="submission" date="2018-05" db="EMBL/GenBank/DDBJ databases">
        <title>Genomic Encyclopedia of Archaeal and Bacterial Type Strains, Phase II (KMG-II): from individual species to whole genera.</title>
        <authorList>
            <person name="Goeker M."/>
        </authorList>
    </citation>
    <scope>NUCLEOTIDE SEQUENCE [LARGE SCALE GENOMIC DNA]</scope>
    <source>
        <strain evidence="2 3">DSM 22214</strain>
    </source>
</reference>
<comment type="caution">
    <text evidence="2">The sequence shown here is derived from an EMBL/GenBank/DDBJ whole genome shotgun (WGS) entry which is preliminary data.</text>
</comment>
<evidence type="ECO:0000259" key="1">
    <source>
        <dbReference type="Pfam" id="PF10091"/>
    </source>
</evidence>
<keyword evidence="3" id="KW-1185">Reference proteome</keyword>
<dbReference type="AlphaFoldDB" id="A0A316ECH0"/>
<name>A0A316ECH0_9BACT</name>
<gene>
    <name evidence="2" type="ORF">LV89_01889</name>
</gene>
<dbReference type="InterPro" id="IPR019282">
    <property type="entry name" value="Glycoamylase-like_cons_dom"/>
</dbReference>
<dbReference type="Pfam" id="PF10091">
    <property type="entry name" value="Glycoamylase"/>
    <property type="match status" value="1"/>
</dbReference>
<evidence type="ECO:0000313" key="2">
    <source>
        <dbReference type="EMBL" id="PWK27075.1"/>
    </source>
</evidence>
<organism evidence="2 3">
    <name type="scientific">Arcicella aurantiaca</name>
    <dbReference type="NCBI Taxonomy" id="591202"/>
    <lineage>
        <taxon>Bacteria</taxon>
        <taxon>Pseudomonadati</taxon>
        <taxon>Bacteroidota</taxon>
        <taxon>Cytophagia</taxon>
        <taxon>Cytophagales</taxon>
        <taxon>Flectobacillaceae</taxon>
        <taxon>Arcicella</taxon>
    </lineage>
</organism>